<dbReference type="InterPro" id="IPR035919">
    <property type="entry name" value="EAL_sf"/>
</dbReference>
<dbReference type="SUPFAM" id="SSF55781">
    <property type="entry name" value="GAF domain-like"/>
    <property type="match status" value="1"/>
</dbReference>
<evidence type="ECO:0000313" key="7">
    <source>
        <dbReference type="Proteomes" id="UP000003835"/>
    </source>
</evidence>
<protein>
    <submittedName>
        <fullName evidence="6">PAS fold family</fullName>
    </submittedName>
</protein>
<dbReference type="Gene3D" id="3.30.450.20">
    <property type="entry name" value="PAS domain"/>
    <property type="match status" value="2"/>
</dbReference>
<feature type="domain" description="PAS" evidence="2">
    <location>
        <begin position="188"/>
        <end position="229"/>
    </location>
</feature>
<dbReference type="PANTHER" id="PTHR44757:SF2">
    <property type="entry name" value="BIOFILM ARCHITECTURE MAINTENANCE PROTEIN MBAA"/>
    <property type="match status" value="1"/>
</dbReference>
<dbReference type="PROSITE" id="PS50883">
    <property type="entry name" value="EAL"/>
    <property type="match status" value="1"/>
</dbReference>
<dbReference type="CDD" id="cd01949">
    <property type="entry name" value="GGDEF"/>
    <property type="match status" value="1"/>
</dbReference>
<feature type="coiled-coil region" evidence="1">
    <location>
        <begin position="171"/>
        <end position="198"/>
    </location>
</feature>
<reference evidence="6 7" key="1">
    <citation type="submission" date="2008-07" db="EMBL/GenBank/DDBJ databases">
        <authorList>
            <person name="Tandeau de Marsac N."/>
            <person name="Ferriera S."/>
            <person name="Johnson J."/>
            <person name="Kravitz S."/>
            <person name="Beeson K."/>
            <person name="Sutton G."/>
            <person name="Rogers Y.-H."/>
            <person name="Friedman R."/>
            <person name="Frazier M."/>
            <person name="Venter J.C."/>
        </authorList>
    </citation>
    <scope>NUCLEOTIDE SEQUENCE [LARGE SCALE GENOMIC DNA]</scope>
    <source>
        <strain evidence="6 7">PCC 7420</strain>
    </source>
</reference>
<evidence type="ECO:0000313" key="6">
    <source>
        <dbReference type="EMBL" id="EDX70582.1"/>
    </source>
</evidence>
<dbReference type="InterPro" id="IPR029016">
    <property type="entry name" value="GAF-like_dom_sf"/>
</dbReference>
<feature type="domain" description="EAL" evidence="4">
    <location>
        <begin position="499"/>
        <end position="776"/>
    </location>
</feature>
<dbReference type="Pfam" id="PF00990">
    <property type="entry name" value="GGDEF"/>
    <property type="match status" value="1"/>
</dbReference>
<dbReference type="InterPro" id="IPR000700">
    <property type="entry name" value="PAS-assoc_C"/>
</dbReference>
<organism evidence="6 7">
    <name type="scientific">Coleofasciculus chthonoplastes PCC 7420</name>
    <dbReference type="NCBI Taxonomy" id="118168"/>
    <lineage>
        <taxon>Bacteria</taxon>
        <taxon>Bacillati</taxon>
        <taxon>Cyanobacteriota</taxon>
        <taxon>Cyanophyceae</taxon>
        <taxon>Coleofasciculales</taxon>
        <taxon>Coleofasciculaceae</taxon>
        <taxon>Coleofasciculus</taxon>
    </lineage>
</organism>
<dbReference type="Gene3D" id="3.30.70.270">
    <property type="match status" value="1"/>
</dbReference>
<accession>B4W5F5</accession>
<dbReference type="SMART" id="SM00052">
    <property type="entry name" value="EAL"/>
    <property type="match status" value="1"/>
</dbReference>
<dbReference type="FunFam" id="3.30.70.270:FF:000001">
    <property type="entry name" value="Diguanylate cyclase domain protein"/>
    <property type="match status" value="1"/>
</dbReference>
<dbReference type="EMBL" id="DS989889">
    <property type="protein sequence ID" value="EDX70582.1"/>
    <property type="molecule type" value="Genomic_DNA"/>
</dbReference>
<dbReference type="AlphaFoldDB" id="B4W5F5"/>
<evidence type="ECO:0000259" key="2">
    <source>
        <dbReference type="PROSITE" id="PS50112"/>
    </source>
</evidence>
<dbReference type="InterPro" id="IPR000160">
    <property type="entry name" value="GGDEF_dom"/>
</dbReference>
<dbReference type="CDD" id="cd00130">
    <property type="entry name" value="PAS"/>
    <property type="match status" value="2"/>
</dbReference>
<dbReference type="InterPro" id="IPR001633">
    <property type="entry name" value="EAL_dom"/>
</dbReference>
<keyword evidence="7" id="KW-1185">Reference proteome</keyword>
<dbReference type="Proteomes" id="UP000003835">
    <property type="component" value="Unassembled WGS sequence"/>
</dbReference>
<dbReference type="SMART" id="SM00091">
    <property type="entry name" value="PAS"/>
    <property type="match status" value="2"/>
</dbReference>
<dbReference type="InterPro" id="IPR001610">
    <property type="entry name" value="PAC"/>
</dbReference>
<dbReference type="SUPFAM" id="SSF55073">
    <property type="entry name" value="Nucleotide cyclase"/>
    <property type="match status" value="1"/>
</dbReference>
<dbReference type="InterPro" id="IPR052155">
    <property type="entry name" value="Biofilm_reg_signaling"/>
</dbReference>
<dbReference type="InterPro" id="IPR000014">
    <property type="entry name" value="PAS"/>
</dbReference>
<dbReference type="PROSITE" id="PS50887">
    <property type="entry name" value="GGDEF"/>
    <property type="match status" value="1"/>
</dbReference>
<dbReference type="CDD" id="cd01948">
    <property type="entry name" value="EAL"/>
    <property type="match status" value="1"/>
</dbReference>
<gene>
    <name evidence="6" type="ORF">MC7420_648</name>
</gene>
<dbReference type="PROSITE" id="PS50113">
    <property type="entry name" value="PAC"/>
    <property type="match status" value="1"/>
</dbReference>
<dbReference type="InterPro" id="IPR013656">
    <property type="entry name" value="PAS_4"/>
</dbReference>
<dbReference type="eggNOG" id="COG5001">
    <property type="taxonomic scope" value="Bacteria"/>
</dbReference>
<dbReference type="Pfam" id="PF13426">
    <property type="entry name" value="PAS_9"/>
    <property type="match status" value="1"/>
</dbReference>
<dbReference type="SMART" id="SM00086">
    <property type="entry name" value="PAC"/>
    <property type="match status" value="2"/>
</dbReference>
<dbReference type="Pfam" id="PF08448">
    <property type="entry name" value="PAS_4"/>
    <property type="match status" value="1"/>
</dbReference>
<dbReference type="InterPro" id="IPR029787">
    <property type="entry name" value="Nucleotide_cyclase"/>
</dbReference>
<evidence type="ECO:0000256" key="1">
    <source>
        <dbReference type="SAM" id="Coils"/>
    </source>
</evidence>
<dbReference type="STRING" id="118168.MC7420_648"/>
<feature type="domain" description="GGDEF" evidence="5">
    <location>
        <begin position="349"/>
        <end position="490"/>
    </location>
</feature>
<dbReference type="InterPro" id="IPR035965">
    <property type="entry name" value="PAS-like_dom_sf"/>
</dbReference>
<dbReference type="OrthoDB" id="425396at2"/>
<evidence type="ECO:0000259" key="3">
    <source>
        <dbReference type="PROSITE" id="PS50113"/>
    </source>
</evidence>
<dbReference type="NCBIfam" id="TIGR00229">
    <property type="entry name" value="sensory_box"/>
    <property type="match status" value="2"/>
</dbReference>
<feature type="domain" description="PAS" evidence="2">
    <location>
        <begin position="66"/>
        <end position="138"/>
    </location>
</feature>
<feature type="domain" description="PAC" evidence="3">
    <location>
        <begin position="263"/>
        <end position="316"/>
    </location>
</feature>
<evidence type="ECO:0000259" key="4">
    <source>
        <dbReference type="PROSITE" id="PS50883"/>
    </source>
</evidence>
<keyword evidence="1" id="KW-0175">Coiled coil</keyword>
<evidence type="ECO:0000259" key="5">
    <source>
        <dbReference type="PROSITE" id="PS50887"/>
    </source>
</evidence>
<dbReference type="Pfam" id="PF00563">
    <property type="entry name" value="EAL"/>
    <property type="match status" value="1"/>
</dbReference>
<sequence length="776" mass="88168">MAKACGLKAGFAVPIIAHDQVLAVLTFFRFESRQTDRRLVNLISTVAAQLGVAIERKQAEVALRSSEAELRALFAAMTDSIFVLDSQGCFLKIAPTNPDPRLLPENANEFVGKTLHQFFAPTQADQFLTYIQEAIATSSRLNIEYSLTVRDREVWFAATISPTLEDSVVWVARDITERKQAEQALKQAEAKYRSIFENALEGIFQSTADGHYISANPALARLYGYSSPDELMVRLTDIEHQLYVDPQRRAEFSRLLQENDAVADFESQVYRKDGSVIWIAENARAVRDMMTGELLYYEGTVEDITEHKLAKDQLQTRAFYDTLTGLPNRALFMDRLSHTVERAKRHPTYRFALLFLDLDRFKVVNDSLGHLVGDQLLIGIARRLESCLRTEDTVARLGGDEFTILLEDIEDIHHATRVAERIQQELAAPFNLDGHEVFTGASVGIVLSREIRKEGDITNYDCPEDLLRDADTALYRAKALGRSRYEIFDLTMHQNALSVLQLETELRRAVENQEFEIYYQPIVSLSTHQIAGFEALLRWHHPSRGLVYPGEFIPMAEETGLIIPMGWWMLRQACRQLELWHDTVQESELNQELAHQLTIYVNLSSKQFLQPELLEHLDKILHETHLHPSHLKLEITESCLLADPEIAEERLKELRDRQIGLCIDDFGTGYSSLSYLHRFPIDTIKIDQSLISNISIDVQGHCEAGMINRTKGLPLQIVRTIIMLADSLGMKVIAEGVETKEQLTQLRLLDCDYAQGYLFQAPLDALTAGKLRVEPQ</sequence>
<dbReference type="HOGENOM" id="CLU_000445_70_20_3"/>
<name>B4W5F5_9CYAN</name>
<dbReference type="Gene3D" id="3.30.450.40">
    <property type="match status" value="1"/>
</dbReference>
<proteinExistence type="predicted"/>
<dbReference type="Gene3D" id="3.20.20.450">
    <property type="entry name" value="EAL domain"/>
    <property type="match status" value="1"/>
</dbReference>
<dbReference type="SMART" id="SM00267">
    <property type="entry name" value="GGDEF"/>
    <property type="match status" value="1"/>
</dbReference>
<dbReference type="NCBIfam" id="TIGR00254">
    <property type="entry name" value="GGDEF"/>
    <property type="match status" value="1"/>
</dbReference>
<dbReference type="PANTHER" id="PTHR44757">
    <property type="entry name" value="DIGUANYLATE CYCLASE DGCP"/>
    <property type="match status" value="1"/>
</dbReference>
<dbReference type="SUPFAM" id="SSF55785">
    <property type="entry name" value="PYP-like sensor domain (PAS domain)"/>
    <property type="match status" value="2"/>
</dbReference>
<dbReference type="InterPro" id="IPR043128">
    <property type="entry name" value="Rev_trsase/Diguanyl_cyclase"/>
</dbReference>
<dbReference type="SUPFAM" id="SSF141868">
    <property type="entry name" value="EAL domain-like"/>
    <property type="match status" value="1"/>
</dbReference>
<dbReference type="PROSITE" id="PS50112">
    <property type="entry name" value="PAS"/>
    <property type="match status" value="2"/>
</dbReference>